<evidence type="ECO:0000313" key="4">
    <source>
        <dbReference type="Proteomes" id="UP001234178"/>
    </source>
</evidence>
<evidence type="ECO:0000256" key="2">
    <source>
        <dbReference type="SAM" id="SignalP"/>
    </source>
</evidence>
<evidence type="ECO:0008006" key="5">
    <source>
        <dbReference type="Google" id="ProtNLM"/>
    </source>
</evidence>
<dbReference type="Proteomes" id="UP001234178">
    <property type="component" value="Unassembled WGS sequence"/>
</dbReference>
<dbReference type="EMBL" id="JAOYFB010000037">
    <property type="protein sequence ID" value="KAK4023107.1"/>
    <property type="molecule type" value="Genomic_DNA"/>
</dbReference>
<reference evidence="3 4" key="1">
    <citation type="journal article" date="2023" name="Nucleic Acids Res.">
        <title>The hologenome of Daphnia magna reveals possible DNA methylation and microbiome-mediated evolution of the host genome.</title>
        <authorList>
            <person name="Chaturvedi A."/>
            <person name="Li X."/>
            <person name="Dhandapani V."/>
            <person name="Marshall H."/>
            <person name="Kissane S."/>
            <person name="Cuenca-Cambronero M."/>
            <person name="Asole G."/>
            <person name="Calvet F."/>
            <person name="Ruiz-Romero M."/>
            <person name="Marangio P."/>
            <person name="Guigo R."/>
            <person name="Rago D."/>
            <person name="Mirbahai L."/>
            <person name="Eastwood N."/>
            <person name="Colbourne J.K."/>
            <person name="Zhou J."/>
            <person name="Mallon E."/>
            <person name="Orsini L."/>
        </authorList>
    </citation>
    <scope>NUCLEOTIDE SEQUENCE [LARGE SCALE GENOMIC DNA]</scope>
    <source>
        <strain evidence="3">LRV0_1</strain>
    </source>
</reference>
<keyword evidence="4" id="KW-1185">Reference proteome</keyword>
<comment type="caution">
    <text evidence="3">The sequence shown here is derived from an EMBL/GenBank/DDBJ whole genome shotgun (WGS) entry which is preliminary data.</text>
</comment>
<feature type="signal peptide" evidence="2">
    <location>
        <begin position="1"/>
        <end position="18"/>
    </location>
</feature>
<protein>
    <recommendedName>
        <fullName evidence="5">Secreted protein</fullName>
    </recommendedName>
</protein>
<evidence type="ECO:0000313" key="3">
    <source>
        <dbReference type="EMBL" id="KAK4023107.1"/>
    </source>
</evidence>
<organism evidence="3 4">
    <name type="scientific">Daphnia magna</name>
    <dbReference type="NCBI Taxonomy" id="35525"/>
    <lineage>
        <taxon>Eukaryota</taxon>
        <taxon>Metazoa</taxon>
        <taxon>Ecdysozoa</taxon>
        <taxon>Arthropoda</taxon>
        <taxon>Crustacea</taxon>
        <taxon>Branchiopoda</taxon>
        <taxon>Diplostraca</taxon>
        <taxon>Cladocera</taxon>
        <taxon>Anomopoda</taxon>
        <taxon>Daphniidae</taxon>
        <taxon>Daphnia</taxon>
    </lineage>
</organism>
<gene>
    <name evidence="3" type="ORF">OUZ56_008539</name>
</gene>
<feature type="chain" id="PRO_5047481854" description="Secreted protein" evidence="2">
    <location>
        <begin position="19"/>
        <end position="132"/>
    </location>
</feature>
<proteinExistence type="predicted"/>
<sequence length="132" mass="14258">MFFFSSLTLISLVAVVKEIGRRAMYTHTRGSEQWYESGGGHPGQEKGENCTIDDADSTLDTASYHLAPPLSIAQRRRLVCTFKLKTNVEDQVGTTMKEKKGSQPRPTGHTGGGEGLLAFCRSAGVAPAIKSI</sequence>
<feature type="region of interest" description="Disordered" evidence="1">
    <location>
        <begin position="93"/>
        <end position="113"/>
    </location>
</feature>
<name>A0ABR0ADB5_9CRUS</name>
<evidence type="ECO:0000256" key="1">
    <source>
        <dbReference type="SAM" id="MobiDB-lite"/>
    </source>
</evidence>
<accession>A0ABR0ADB5</accession>
<keyword evidence="2" id="KW-0732">Signal</keyword>